<evidence type="ECO:0000256" key="5">
    <source>
        <dbReference type="HAMAP-Rule" id="MF_01080"/>
    </source>
</evidence>
<sequence>MTLPTTPTAASAATDEPASAQPASAAPAHAAARAAAPPAAPDGLVVVDKPAGWTSHDVVAKARRILRTRKIGHAGTLDPMATGVLLLGVGRATKLLGHLALTDKEYEAVIRLGVTTVTDDAEGETVEERPVGDLAAGRLAAAMAALTGEIDQVPASVSAVKIDGRRAYARVRSGEDVVLAARRVTVGAFELRERRDRATGAPDPAGTDLAVRVACSSGTYVRALARDLGAALGCGGHLSYLRRTRVGPFTVADARSMEAFAERAADAVTPLAAALASAFPSRRVDAGQAGAVSHGRRLPAAGLPGPYGVFAPDGTALALAEDRGGESRYLVVFTPAG</sequence>
<protein>
    <recommendedName>
        <fullName evidence="5">tRNA pseudouridine synthase B</fullName>
        <ecNumber evidence="5">5.4.99.25</ecNumber>
    </recommendedName>
    <alternativeName>
        <fullName evidence="5">tRNA pseudouridine(55) synthase</fullName>
        <shortName evidence="5">Psi55 synthase</shortName>
    </alternativeName>
    <alternativeName>
        <fullName evidence="5">tRNA pseudouridylate synthase</fullName>
    </alternativeName>
    <alternativeName>
        <fullName evidence="5">tRNA-uridine isomerase</fullName>
    </alternativeName>
</protein>
<dbReference type="PANTHER" id="PTHR13767">
    <property type="entry name" value="TRNA-PSEUDOURIDINE SYNTHASE"/>
    <property type="match status" value="1"/>
</dbReference>
<comment type="similarity">
    <text evidence="2 5">Belongs to the pseudouridine synthase TruB family. Type 1 subfamily.</text>
</comment>
<dbReference type="SUPFAM" id="SSF55120">
    <property type="entry name" value="Pseudouridine synthase"/>
    <property type="match status" value="1"/>
</dbReference>
<comment type="caution">
    <text evidence="10">The sequence shown here is derived from an EMBL/GenBank/DDBJ whole genome shotgun (WGS) entry which is preliminary data.</text>
</comment>
<dbReference type="Pfam" id="PF16198">
    <property type="entry name" value="TruB_C_2"/>
    <property type="match status" value="1"/>
</dbReference>
<dbReference type="RefSeq" id="WP_203031744.1">
    <property type="nucleotide sequence ID" value="NZ_JAEACQ010000193.1"/>
</dbReference>
<evidence type="ECO:0000256" key="2">
    <source>
        <dbReference type="ARBA" id="ARBA00005642"/>
    </source>
</evidence>
<dbReference type="FunFam" id="3.30.2350.10:FF:000011">
    <property type="entry name" value="tRNA pseudouridine synthase B"/>
    <property type="match status" value="1"/>
</dbReference>
<comment type="catalytic activity">
    <reaction evidence="1 5">
        <text>uridine(55) in tRNA = pseudouridine(55) in tRNA</text>
        <dbReference type="Rhea" id="RHEA:42532"/>
        <dbReference type="Rhea" id="RHEA-COMP:10101"/>
        <dbReference type="Rhea" id="RHEA-COMP:10102"/>
        <dbReference type="ChEBI" id="CHEBI:65314"/>
        <dbReference type="ChEBI" id="CHEBI:65315"/>
        <dbReference type="EC" id="5.4.99.25"/>
    </reaction>
</comment>
<dbReference type="Pfam" id="PF01509">
    <property type="entry name" value="TruB_N"/>
    <property type="match status" value="1"/>
</dbReference>
<dbReference type="InterPro" id="IPR015947">
    <property type="entry name" value="PUA-like_sf"/>
</dbReference>
<dbReference type="InterPro" id="IPR002501">
    <property type="entry name" value="PsdUridine_synth_N"/>
</dbReference>
<dbReference type="GO" id="GO:1990481">
    <property type="term" value="P:mRNA pseudouridine synthesis"/>
    <property type="evidence" value="ECO:0007669"/>
    <property type="project" value="TreeGrafter"/>
</dbReference>
<comment type="function">
    <text evidence="5">Responsible for synthesis of pseudouridine from uracil-55 in the psi GC loop of transfer RNAs.</text>
</comment>
<dbReference type="EMBL" id="JAEACQ010000193">
    <property type="protein sequence ID" value="MBL7628625.1"/>
    <property type="molecule type" value="Genomic_DNA"/>
</dbReference>
<feature type="active site" description="Nucleophile" evidence="5">
    <location>
        <position position="78"/>
    </location>
</feature>
<feature type="domain" description="tRNA pseudouridine synthase II TruB subfamily 2 C-terminal" evidence="8">
    <location>
        <begin position="279"/>
        <end position="333"/>
    </location>
</feature>
<dbReference type="InterPro" id="IPR020103">
    <property type="entry name" value="PsdUridine_synth_cat_dom_sf"/>
</dbReference>
<dbReference type="InterPro" id="IPR036974">
    <property type="entry name" value="PUA_sf"/>
</dbReference>
<dbReference type="CDD" id="cd02573">
    <property type="entry name" value="PseudoU_synth_EcTruB"/>
    <property type="match status" value="1"/>
</dbReference>
<dbReference type="GO" id="GO:0003723">
    <property type="term" value="F:RNA binding"/>
    <property type="evidence" value="ECO:0007669"/>
    <property type="project" value="InterPro"/>
</dbReference>
<keyword evidence="3 5" id="KW-0819">tRNA processing</keyword>
<evidence type="ECO:0000259" key="7">
    <source>
        <dbReference type="Pfam" id="PF01509"/>
    </source>
</evidence>
<evidence type="ECO:0000256" key="6">
    <source>
        <dbReference type="SAM" id="MobiDB-lite"/>
    </source>
</evidence>
<dbReference type="Gene3D" id="2.30.130.10">
    <property type="entry name" value="PUA domain"/>
    <property type="match status" value="1"/>
</dbReference>
<dbReference type="EC" id="5.4.99.25" evidence="5"/>
<keyword evidence="11" id="KW-1185">Reference proteome</keyword>
<evidence type="ECO:0000256" key="1">
    <source>
        <dbReference type="ARBA" id="ARBA00000385"/>
    </source>
</evidence>
<dbReference type="HAMAP" id="MF_01080">
    <property type="entry name" value="TruB_bact"/>
    <property type="match status" value="1"/>
</dbReference>
<dbReference type="Pfam" id="PF09142">
    <property type="entry name" value="TruB_C"/>
    <property type="match status" value="1"/>
</dbReference>
<feature type="domain" description="tRNA pseudouridylate synthase B C-terminal" evidence="9">
    <location>
        <begin position="222"/>
        <end position="263"/>
    </location>
</feature>
<evidence type="ECO:0000256" key="3">
    <source>
        <dbReference type="ARBA" id="ARBA00022694"/>
    </source>
</evidence>
<dbReference type="NCBIfam" id="TIGR00431">
    <property type="entry name" value="TruB"/>
    <property type="match status" value="1"/>
</dbReference>
<dbReference type="InterPro" id="IPR014780">
    <property type="entry name" value="tRNA_psdUridine_synth_TruB"/>
</dbReference>
<dbReference type="AlphaFoldDB" id="A0A937RDW2"/>
<dbReference type="GO" id="GO:0031119">
    <property type="term" value="P:tRNA pseudouridine synthesis"/>
    <property type="evidence" value="ECO:0007669"/>
    <property type="project" value="UniProtKB-UniRule"/>
</dbReference>
<feature type="region of interest" description="Disordered" evidence="6">
    <location>
        <begin position="1"/>
        <end position="27"/>
    </location>
</feature>
<evidence type="ECO:0000256" key="4">
    <source>
        <dbReference type="ARBA" id="ARBA00023235"/>
    </source>
</evidence>
<dbReference type="InterPro" id="IPR015225">
    <property type="entry name" value="tRNA_psdUridine_synth_fam2_C"/>
</dbReference>
<evidence type="ECO:0000313" key="11">
    <source>
        <dbReference type="Proteomes" id="UP000604475"/>
    </source>
</evidence>
<dbReference type="Proteomes" id="UP000604475">
    <property type="component" value="Unassembled WGS sequence"/>
</dbReference>
<accession>A0A937RDW2</accession>
<dbReference type="GO" id="GO:0160148">
    <property type="term" value="F:tRNA pseudouridine(55) synthase activity"/>
    <property type="evidence" value="ECO:0007669"/>
    <property type="project" value="UniProtKB-EC"/>
</dbReference>
<dbReference type="SUPFAM" id="SSF88697">
    <property type="entry name" value="PUA domain-like"/>
    <property type="match status" value="1"/>
</dbReference>
<evidence type="ECO:0000259" key="8">
    <source>
        <dbReference type="Pfam" id="PF09142"/>
    </source>
</evidence>
<feature type="domain" description="Pseudouridine synthase II N-terminal" evidence="7">
    <location>
        <begin position="63"/>
        <end position="221"/>
    </location>
</feature>
<keyword evidence="4 5" id="KW-0413">Isomerase</keyword>
<dbReference type="Gene3D" id="3.30.2350.10">
    <property type="entry name" value="Pseudouridine synthase"/>
    <property type="match status" value="1"/>
</dbReference>
<evidence type="ECO:0000313" key="10">
    <source>
        <dbReference type="EMBL" id="MBL7628625.1"/>
    </source>
</evidence>
<reference evidence="10" key="1">
    <citation type="submission" date="2020-12" db="EMBL/GenBank/DDBJ databases">
        <title>Genomic characterization of non-nitrogen-fixing Frankia strains.</title>
        <authorList>
            <person name="Carlos-Shanley C."/>
            <person name="Guerra T."/>
            <person name="Hahn D."/>
        </authorList>
    </citation>
    <scope>NUCLEOTIDE SEQUENCE</scope>
    <source>
        <strain evidence="10">CN6</strain>
    </source>
</reference>
<gene>
    <name evidence="5 10" type="primary">truB</name>
    <name evidence="10" type="ORF">I7412_15985</name>
</gene>
<proteinExistence type="inferred from homology"/>
<dbReference type="PANTHER" id="PTHR13767:SF2">
    <property type="entry name" value="PSEUDOURIDYLATE SYNTHASE TRUB1"/>
    <property type="match status" value="1"/>
</dbReference>
<name>A0A937RDW2_9ACTN</name>
<evidence type="ECO:0000259" key="9">
    <source>
        <dbReference type="Pfam" id="PF16198"/>
    </source>
</evidence>
<dbReference type="InterPro" id="IPR032819">
    <property type="entry name" value="TruB_C"/>
</dbReference>
<organism evidence="10 11">
    <name type="scientific">Frankia nepalensis</name>
    <dbReference type="NCBI Taxonomy" id="1836974"/>
    <lineage>
        <taxon>Bacteria</taxon>
        <taxon>Bacillati</taxon>
        <taxon>Actinomycetota</taxon>
        <taxon>Actinomycetes</taxon>
        <taxon>Frankiales</taxon>
        <taxon>Frankiaceae</taxon>
        <taxon>Frankia</taxon>
    </lineage>
</organism>